<proteinExistence type="predicted"/>
<keyword evidence="2" id="KW-1185">Reference proteome</keyword>
<sequence length="141" mass="14445">MAQPVDPSGLGRVLSETMSALGRFTAGADGEAPAPPEGVGEAADGLVRVTAGPPGRVTALTLDPRVMRLPSESLAEEISTAVNAALADLQEKATAAVPGQVDLSSLGEQLRRIQEDAGRQLTTFTDALVQAQDRLSGQGGR</sequence>
<protein>
    <submittedName>
        <fullName evidence="1">YbaB/EbfC DNA-binding family protein</fullName>
    </submittedName>
</protein>
<dbReference type="OrthoDB" id="3403810at2"/>
<dbReference type="InterPro" id="IPR036894">
    <property type="entry name" value="YbaB-like_sf"/>
</dbReference>
<gene>
    <name evidence="1" type="ORF">GA0070603_3431</name>
</gene>
<evidence type="ECO:0000313" key="1">
    <source>
        <dbReference type="EMBL" id="SCL62584.1"/>
    </source>
</evidence>
<dbReference type="Gene3D" id="3.30.1310.10">
    <property type="entry name" value="Nucleoid-associated protein YbaB-like domain"/>
    <property type="match status" value="1"/>
</dbReference>
<dbReference type="SUPFAM" id="SSF82607">
    <property type="entry name" value="YbaB-like"/>
    <property type="match status" value="1"/>
</dbReference>
<dbReference type="STRING" id="47854.GA0070603_3431"/>
<dbReference type="AlphaFoldDB" id="A0A1C6V932"/>
<organism evidence="1 2">
    <name type="scientific">Micromonospora chersina</name>
    <dbReference type="NCBI Taxonomy" id="47854"/>
    <lineage>
        <taxon>Bacteria</taxon>
        <taxon>Bacillati</taxon>
        <taxon>Actinomycetota</taxon>
        <taxon>Actinomycetes</taxon>
        <taxon>Micromonosporales</taxon>
        <taxon>Micromonosporaceae</taxon>
        <taxon>Micromonospora</taxon>
    </lineage>
</organism>
<name>A0A1C6V932_9ACTN</name>
<dbReference type="Pfam" id="PF02575">
    <property type="entry name" value="YbaB_DNA_bd"/>
    <property type="match status" value="1"/>
</dbReference>
<dbReference type="GO" id="GO:0003677">
    <property type="term" value="F:DNA binding"/>
    <property type="evidence" value="ECO:0007669"/>
    <property type="project" value="UniProtKB-KW"/>
</dbReference>
<dbReference type="RefSeq" id="WP_091314783.1">
    <property type="nucleotide sequence ID" value="NZ_FMIB01000002.1"/>
</dbReference>
<dbReference type="EMBL" id="FMIB01000002">
    <property type="protein sequence ID" value="SCL62584.1"/>
    <property type="molecule type" value="Genomic_DNA"/>
</dbReference>
<dbReference type="InterPro" id="IPR004401">
    <property type="entry name" value="YbaB/EbfC"/>
</dbReference>
<dbReference type="Proteomes" id="UP000198605">
    <property type="component" value="Unassembled WGS sequence"/>
</dbReference>
<dbReference type="GeneID" id="43280069"/>
<accession>A0A1C6V932</accession>
<reference evidence="2" key="1">
    <citation type="submission" date="2016-06" db="EMBL/GenBank/DDBJ databases">
        <authorList>
            <person name="Varghese N."/>
            <person name="Submissions Spin"/>
        </authorList>
    </citation>
    <scope>NUCLEOTIDE SEQUENCE [LARGE SCALE GENOMIC DNA]</scope>
    <source>
        <strain evidence="2">DSM 44151</strain>
    </source>
</reference>
<evidence type="ECO:0000313" key="2">
    <source>
        <dbReference type="Proteomes" id="UP000198605"/>
    </source>
</evidence>
<keyword evidence="1" id="KW-0238">DNA-binding</keyword>